<dbReference type="RefSeq" id="WP_169189330.1">
    <property type="nucleotide sequence ID" value="NZ_JABBPK010000001.1"/>
</dbReference>
<dbReference type="GO" id="GO:0016757">
    <property type="term" value="F:glycosyltransferase activity"/>
    <property type="evidence" value="ECO:0007669"/>
    <property type="project" value="InterPro"/>
</dbReference>
<dbReference type="EMBL" id="JABBPK010000001">
    <property type="protein sequence ID" value="NMO79579.1"/>
    <property type="molecule type" value="Genomic_DNA"/>
</dbReference>
<dbReference type="CDD" id="cd03801">
    <property type="entry name" value="GT4_PimA-like"/>
    <property type="match status" value="1"/>
</dbReference>
<keyword evidence="3" id="KW-0808">Transferase</keyword>
<reference evidence="3 4" key="1">
    <citation type="submission" date="2020-04" db="EMBL/GenBank/DDBJ databases">
        <title>Bacillus sp. UniB3 isolated from commercial digestive syrup.</title>
        <authorList>
            <person name="Thorat V."/>
            <person name="Kirdat K."/>
            <person name="Tiwarekar B."/>
            <person name="Yadav A."/>
        </authorList>
    </citation>
    <scope>NUCLEOTIDE SEQUENCE [LARGE SCALE GENOMIC DNA]</scope>
    <source>
        <strain evidence="3 4">UniB3</strain>
    </source>
</reference>
<keyword evidence="4" id="KW-1185">Reference proteome</keyword>
<dbReference type="SUPFAM" id="SSF53756">
    <property type="entry name" value="UDP-Glycosyltransferase/glycogen phosphorylase"/>
    <property type="match status" value="1"/>
</dbReference>
<feature type="domain" description="Glycosyl transferase family 1" evidence="1">
    <location>
        <begin position="182"/>
        <end position="335"/>
    </location>
</feature>
<dbReference type="AlphaFoldDB" id="A0A7Y0PQI4"/>
<accession>A0A7Y0PQI4</accession>
<evidence type="ECO:0000313" key="4">
    <source>
        <dbReference type="Proteomes" id="UP000588491"/>
    </source>
</evidence>
<evidence type="ECO:0000313" key="3">
    <source>
        <dbReference type="EMBL" id="NMO79579.1"/>
    </source>
</evidence>
<feature type="domain" description="Glycosyltransferase subfamily 4-like N-terminal" evidence="2">
    <location>
        <begin position="12"/>
        <end position="171"/>
    </location>
</feature>
<dbReference type="Proteomes" id="UP000588491">
    <property type="component" value="Unassembled WGS sequence"/>
</dbReference>
<dbReference type="InterPro" id="IPR001296">
    <property type="entry name" value="Glyco_trans_1"/>
</dbReference>
<dbReference type="InterPro" id="IPR050194">
    <property type="entry name" value="Glycosyltransferase_grp1"/>
</dbReference>
<comment type="caution">
    <text evidence="3">The sequence shown here is derived from an EMBL/GenBank/DDBJ whole genome shotgun (WGS) entry which is preliminary data.</text>
</comment>
<name>A0A7Y0PQI4_9BACI</name>
<dbReference type="PANTHER" id="PTHR45947:SF3">
    <property type="entry name" value="SULFOQUINOVOSYL TRANSFERASE SQD2"/>
    <property type="match status" value="1"/>
</dbReference>
<sequence>MRILHLAEYAKGGIATYLNQIIPYQQERYGKKNVYLAISDLNSEEFNYIPQSNIVRYQYKRNISNLSELRRKMKDITEIIKPDIVHLHSTFAGAAFRIGKRKGDWKIVYTPHGWSFNQETSTWKKNIYAIVERMLTKNTDIITDISNFEMNKAIERNIDSNKLVLIYNGLNSNTIIRNATNLKVNNNQINLLFVGRFDKQKGLDLLIKFFSNYKNNSIALYIIGESVLSNKEELVLPDNVHLIGKVENSKLDEYICKMDALIIPSRWEGFGLVAVEAMRNKKPCIVSNRGALPEIVLNNYNGYVFDLDRMNSLEEILGDLEKKELRKMGENGYQRFLQLFTSKKMNHSLEELYQRVLES</sequence>
<organism evidence="3 4">
    <name type="scientific">Niallia alba</name>
    <dbReference type="NCBI Taxonomy" id="2729105"/>
    <lineage>
        <taxon>Bacteria</taxon>
        <taxon>Bacillati</taxon>
        <taxon>Bacillota</taxon>
        <taxon>Bacilli</taxon>
        <taxon>Bacillales</taxon>
        <taxon>Bacillaceae</taxon>
        <taxon>Niallia</taxon>
    </lineage>
</organism>
<dbReference type="PANTHER" id="PTHR45947">
    <property type="entry name" value="SULFOQUINOVOSYL TRANSFERASE SQD2"/>
    <property type="match status" value="1"/>
</dbReference>
<dbReference type="Pfam" id="PF13439">
    <property type="entry name" value="Glyco_transf_4"/>
    <property type="match status" value="1"/>
</dbReference>
<dbReference type="Gene3D" id="3.40.50.2000">
    <property type="entry name" value="Glycogen Phosphorylase B"/>
    <property type="match status" value="2"/>
</dbReference>
<evidence type="ECO:0000259" key="2">
    <source>
        <dbReference type="Pfam" id="PF13439"/>
    </source>
</evidence>
<protein>
    <submittedName>
        <fullName evidence="3">Glycosyltransferase family 4 protein</fullName>
    </submittedName>
</protein>
<gene>
    <name evidence="3" type="ORF">HHU08_21860</name>
</gene>
<dbReference type="Pfam" id="PF00534">
    <property type="entry name" value="Glycos_transf_1"/>
    <property type="match status" value="1"/>
</dbReference>
<proteinExistence type="predicted"/>
<evidence type="ECO:0000259" key="1">
    <source>
        <dbReference type="Pfam" id="PF00534"/>
    </source>
</evidence>
<dbReference type="InterPro" id="IPR028098">
    <property type="entry name" value="Glyco_trans_4-like_N"/>
</dbReference>